<organism evidence="1 2">
    <name type="scientific">Geoalkalibacter subterraneus</name>
    <dbReference type="NCBI Taxonomy" id="483547"/>
    <lineage>
        <taxon>Bacteria</taxon>
        <taxon>Pseudomonadati</taxon>
        <taxon>Thermodesulfobacteriota</taxon>
        <taxon>Desulfuromonadia</taxon>
        <taxon>Desulfuromonadales</taxon>
        <taxon>Geoalkalibacteraceae</taxon>
        <taxon>Geoalkalibacter</taxon>
    </lineage>
</organism>
<dbReference type="STRING" id="483547.GSUB_15985"/>
<evidence type="ECO:0000313" key="2">
    <source>
        <dbReference type="Proteomes" id="UP000035036"/>
    </source>
</evidence>
<dbReference type="Proteomes" id="UP000035036">
    <property type="component" value="Chromosome"/>
</dbReference>
<accession>A0A0B5FSX1</accession>
<name>A0A0B5FSX1_9BACT</name>
<protein>
    <submittedName>
        <fullName evidence="1">Uncharacterized protein</fullName>
    </submittedName>
</protein>
<sequence>MQITIMTQGNHAPVALEGGTLIIGDYAIDIPARQSDVEVTIDLSLCDKGCVVEGQGAGWYVANVMLPPARLVEVKTGENDPETGEPVTTLERAPVDYHLIRINLWALPAAPATEGE</sequence>
<dbReference type="KEGG" id="gsb:GSUB_15985"/>
<dbReference type="HOGENOM" id="CLU_2093348_0_0_7"/>
<gene>
    <name evidence="1" type="ORF">GSUB_15985</name>
</gene>
<reference evidence="1 2" key="1">
    <citation type="journal article" date="2015" name="Genome Announc.">
        <title>Genomes of Geoalkalibacter ferrihydriticus Z-0531T and Geoalkalibacter subterraneus Red1T, Two Haloalkaliphilic Metal-Reducing Deltaproteobacteria.</title>
        <authorList>
            <person name="Badalamenti J.P."/>
            <person name="Krajmalnik-Brown R."/>
            <person name="Torres C.I."/>
            <person name="Bond D.R."/>
        </authorList>
    </citation>
    <scope>NUCLEOTIDE SEQUENCE [LARGE SCALE GENOMIC DNA]</scope>
    <source>
        <strain evidence="1 2">Red1</strain>
    </source>
</reference>
<dbReference type="RefSeq" id="WP_040201731.1">
    <property type="nucleotide sequence ID" value="NZ_CP010311.1"/>
</dbReference>
<evidence type="ECO:0000313" key="1">
    <source>
        <dbReference type="EMBL" id="AJF07754.1"/>
    </source>
</evidence>
<keyword evidence="2" id="KW-1185">Reference proteome</keyword>
<dbReference type="EMBL" id="CP010311">
    <property type="protein sequence ID" value="AJF07754.1"/>
    <property type="molecule type" value="Genomic_DNA"/>
</dbReference>
<dbReference type="AlphaFoldDB" id="A0A0B5FSX1"/>
<proteinExistence type="predicted"/>
<dbReference type="OrthoDB" id="9152530at2"/>